<accession>A0ABV4V497</accession>
<proteinExistence type="predicted"/>
<dbReference type="Proteomes" id="UP001575622">
    <property type="component" value="Unassembled WGS sequence"/>
</dbReference>
<dbReference type="SUPFAM" id="SSF56300">
    <property type="entry name" value="Metallo-dependent phosphatases"/>
    <property type="match status" value="1"/>
</dbReference>
<sequence length="65" mass="7315">MEKKLHLALKDICSFESDVDAIMLGGDLTDFGRTIEYKRLKAIMDAYKLPPVYANMGITIIMTFG</sequence>
<evidence type="ECO:0008006" key="3">
    <source>
        <dbReference type="Google" id="ProtNLM"/>
    </source>
</evidence>
<dbReference type="Gene3D" id="3.60.21.10">
    <property type="match status" value="1"/>
</dbReference>
<dbReference type="EMBL" id="JBHDLN010000009">
    <property type="protein sequence ID" value="MFB0844389.1"/>
    <property type="molecule type" value="Genomic_DNA"/>
</dbReference>
<organism evidence="1 2">
    <name type="scientific">Paenibacillus oleatilyticus</name>
    <dbReference type="NCBI Taxonomy" id="2594886"/>
    <lineage>
        <taxon>Bacteria</taxon>
        <taxon>Bacillati</taxon>
        <taxon>Bacillota</taxon>
        <taxon>Bacilli</taxon>
        <taxon>Bacillales</taxon>
        <taxon>Paenibacillaceae</taxon>
        <taxon>Paenibacillus</taxon>
    </lineage>
</organism>
<protein>
    <recommendedName>
        <fullName evidence="3">Metallophosphoesterase</fullName>
    </recommendedName>
</protein>
<dbReference type="InterPro" id="IPR029052">
    <property type="entry name" value="Metallo-depent_PP-like"/>
</dbReference>
<comment type="caution">
    <text evidence="1">The sequence shown here is derived from an EMBL/GenBank/DDBJ whole genome shotgun (WGS) entry which is preliminary data.</text>
</comment>
<name>A0ABV4V497_9BACL</name>
<dbReference type="RefSeq" id="WP_373954239.1">
    <property type="nucleotide sequence ID" value="NZ_JBHDLN010000009.1"/>
</dbReference>
<reference evidence="1 2" key="1">
    <citation type="submission" date="2024-09" db="EMBL/GenBank/DDBJ databases">
        <authorList>
            <person name="Makale K.P.P."/>
            <person name="Makhzoum A."/>
            <person name="Rantong G."/>
            <person name="Rahube T.O."/>
        </authorList>
    </citation>
    <scope>NUCLEOTIDE SEQUENCE [LARGE SCALE GENOMIC DNA]</scope>
    <source>
        <strain evidence="1 2">KM_D13</strain>
    </source>
</reference>
<evidence type="ECO:0000313" key="2">
    <source>
        <dbReference type="Proteomes" id="UP001575622"/>
    </source>
</evidence>
<evidence type="ECO:0000313" key="1">
    <source>
        <dbReference type="EMBL" id="MFB0844389.1"/>
    </source>
</evidence>
<gene>
    <name evidence="1" type="ORF">ACEU3E_19565</name>
</gene>
<keyword evidence="2" id="KW-1185">Reference proteome</keyword>